<dbReference type="PANTHER" id="PTHR47019:SF1">
    <property type="entry name" value="LIPID II FLIPPASE MURJ"/>
    <property type="match status" value="1"/>
</dbReference>
<keyword evidence="3 10" id="KW-0812">Transmembrane</keyword>
<sequence length="504" mass="56393">MKRDRFVLNTAVFSAATFISRILGYIRDAVIAFIFGANPLTDAFFVAWRLPNTLRQLIGEGSFNAVFIPIYTEEKKISEESANRYASSLFTYYTLLISLITVFVILFADFFVRIIAPGFVEKGNFEEAVNLVRMVFPYLILVGWVSFFMALLNMRDRFFIPAVSPALLNLSFIISALFLSQYYGIYALAIGAISGGILQVLLQILFAYREGIRLGFSFRFHQRIKETFKRMIPAFSSFGVSQFAFVIDTVIASFLVGGSVSYLYYGNRIFQLPLGLFAIGLGNALLVSLSRYFSEKDMDGFYRDLNNGIKLAIFISIPATVGMIVLGKEIIQLLLMRGEFRESDTLMTYYALVGYSIGLTGYALTRPFKSAFFAVGDMKTPLNSTVFGLGVSIIFAVLLGFLMKWGVFGLATASSIGGMAGLFYLYKRSDFKINRNDIVITMIKVVTSSLFMAFAVYIFKEAVPSIIIQVFGGVLVGIVVYFLSSYILRESSFIFFIKTIGKKL</sequence>
<dbReference type="CDD" id="cd13123">
    <property type="entry name" value="MATE_MurJ_like"/>
    <property type="match status" value="1"/>
</dbReference>
<dbReference type="AlphaFoldDB" id="C0QT04"/>
<feature type="transmembrane region" description="Helical" evidence="10">
    <location>
        <begin position="232"/>
        <end position="257"/>
    </location>
</feature>
<feature type="transmembrane region" description="Helical" evidence="10">
    <location>
        <begin position="90"/>
        <end position="115"/>
    </location>
</feature>
<feature type="transmembrane region" description="Helical" evidence="10">
    <location>
        <begin position="465"/>
        <end position="488"/>
    </location>
</feature>
<feature type="transmembrane region" description="Helical" evidence="10">
    <location>
        <begin position="311"/>
        <end position="335"/>
    </location>
</feature>
<keyword evidence="10 11" id="KW-0813">Transport</keyword>
<protein>
    <recommendedName>
        <fullName evidence="10">Probable lipid II flippase MurJ</fullName>
    </recommendedName>
</protein>
<dbReference type="GO" id="GO:0008360">
    <property type="term" value="P:regulation of cell shape"/>
    <property type="evidence" value="ECO:0007669"/>
    <property type="project" value="UniProtKB-UniRule"/>
</dbReference>
<dbReference type="RefSeq" id="WP_012676651.1">
    <property type="nucleotide sequence ID" value="NC_012440.1"/>
</dbReference>
<feature type="transmembrane region" description="Helical" evidence="10">
    <location>
        <begin position="269"/>
        <end position="290"/>
    </location>
</feature>
<evidence type="ECO:0000256" key="4">
    <source>
        <dbReference type="ARBA" id="ARBA00022960"/>
    </source>
</evidence>
<dbReference type="PIRSF" id="PIRSF002869">
    <property type="entry name" value="MviN"/>
    <property type="match status" value="1"/>
</dbReference>
<feature type="transmembrane region" description="Helical" evidence="10">
    <location>
        <begin position="159"/>
        <end position="179"/>
    </location>
</feature>
<dbReference type="PaxDb" id="123214-PERMA_0021"/>
<dbReference type="EMBL" id="CP001230">
    <property type="protein sequence ID" value="ACO04413.1"/>
    <property type="molecule type" value="Genomic_DNA"/>
</dbReference>
<feature type="transmembrane region" description="Helical" evidence="10">
    <location>
        <begin position="7"/>
        <end position="23"/>
    </location>
</feature>
<dbReference type="GO" id="GO:0071555">
    <property type="term" value="P:cell wall organization"/>
    <property type="evidence" value="ECO:0007669"/>
    <property type="project" value="UniProtKB-UniRule"/>
</dbReference>
<evidence type="ECO:0000256" key="2">
    <source>
        <dbReference type="ARBA" id="ARBA00022475"/>
    </source>
</evidence>
<proteinExistence type="inferred from homology"/>
<evidence type="ECO:0000256" key="8">
    <source>
        <dbReference type="ARBA" id="ARBA00060041"/>
    </source>
</evidence>
<keyword evidence="10" id="KW-0997">Cell inner membrane</keyword>
<evidence type="ECO:0000256" key="9">
    <source>
        <dbReference type="ARBA" id="ARBA00061532"/>
    </source>
</evidence>
<dbReference type="GO" id="GO:0005886">
    <property type="term" value="C:plasma membrane"/>
    <property type="evidence" value="ECO:0007669"/>
    <property type="project" value="UniProtKB-SubCell"/>
</dbReference>
<evidence type="ECO:0000256" key="5">
    <source>
        <dbReference type="ARBA" id="ARBA00022984"/>
    </source>
</evidence>
<feature type="transmembrane region" description="Helical" evidence="10">
    <location>
        <begin position="135"/>
        <end position="152"/>
    </location>
</feature>
<evidence type="ECO:0000313" key="13">
    <source>
        <dbReference type="Proteomes" id="UP000001366"/>
    </source>
</evidence>
<organism evidence="12 13">
    <name type="scientific">Persephonella marina (strain DSM 14350 / EX-H1)</name>
    <dbReference type="NCBI Taxonomy" id="123214"/>
    <lineage>
        <taxon>Bacteria</taxon>
        <taxon>Pseudomonadati</taxon>
        <taxon>Aquificota</taxon>
        <taxon>Aquificia</taxon>
        <taxon>Aquificales</taxon>
        <taxon>Hydrogenothermaceae</taxon>
        <taxon>Persephonella</taxon>
    </lineage>
</organism>
<comment type="pathway">
    <text evidence="10">Cell wall biogenesis; peptidoglycan biosynthesis.</text>
</comment>
<evidence type="ECO:0000256" key="10">
    <source>
        <dbReference type="HAMAP-Rule" id="MF_02078"/>
    </source>
</evidence>
<feature type="transmembrane region" description="Helical" evidence="10">
    <location>
        <begin position="438"/>
        <end position="459"/>
    </location>
</feature>
<evidence type="ECO:0000256" key="3">
    <source>
        <dbReference type="ARBA" id="ARBA00022692"/>
    </source>
</evidence>
<dbReference type="HOGENOM" id="CLU_006797_5_0_0"/>
<evidence type="ECO:0000256" key="6">
    <source>
        <dbReference type="ARBA" id="ARBA00022989"/>
    </source>
</evidence>
<dbReference type="InterPro" id="IPR004268">
    <property type="entry name" value="MurJ"/>
</dbReference>
<dbReference type="STRING" id="123214.PERMA_0021"/>
<dbReference type="GO" id="GO:0034204">
    <property type="term" value="P:lipid translocation"/>
    <property type="evidence" value="ECO:0007669"/>
    <property type="project" value="TreeGrafter"/>
</dbReference>
<feature type="transmembrane region" description="Helical" evidence="10">
    <location>
        <begin position="385"/>
        <end position="402"/>
    </location>
</feature>
<dbReference type="NCBIfam" id="TIGR01695">
    <property type="entry name" value="murJ_mviN"/>
    <property type="match status" value="1"/>
</dbReference>
<comment type="function">
    <text evidence="8 10 11">Involved in peptidoglycan biosynthesis. Transports lipid-linked peptidoglycan precursors from the inner to the outer leaflet of the cytoplasmic membrane.</text>
</comment>
<dbReference type="Pfam" id="PF03023">
    <property type="entry name" value="MurJ"/>
    <property type="match status" value="1"/>
</dbReference>
<dbReference type="PRINTS" id="PR01806">
    <property type="entry name" value="VIRFACTRMVIN"/>
</dbReference>
<name>C0QT04_PERMH</name>
<feature type="transmembrane region" description="Helical" evidence="10">
    <location>
        <begin position="29"/>
        <end position="48"/>
    </location>
</feature>
<dbReference type="UniPathway" id="UPA00219"/>
<comment type="subcellular location">
    <subcellularLocation>
        <location evidence="10">Cell inner membrane</location>
        <topology evidence="10">Multi-pass membrane protein</topology>
    </subcellularLocation>
    <subcellularLocation>
        <location evidence="1">Cell membrane</location>
        <topology evidence="1">Multi-pass membrane protein</topology>
    </subcellularLocation>
</comment>
<accession>C0QT04</accession>
<keyword evidence="5 10" id="KW-0573">Peptidoglycan synthesis</keyword>
<keyword evidence="6 10" id="KW-1133">Transmembrane helix</keyword>
<evidence type="ECO:0000313" key="12">
    <source>
        <dbReference type="EMBL" id="ACO04413.1"/>
    </source>
</evidence>
<keyword evidence="2 10" id="KW-1003">Cell membrane</keyword>
<evidence type="ECO:0000256" key="11">
    <source>
        <dbReference type="PIRNR" id="PIRNR002869"/>
    </source>
</evidence>
<dbReference type="InterPro" id="IPR051050">
    <property type="entry name" value="Lipid_II_flippase_MurJ/MviN"/>
</dbReference>
<dbReference type="KEGG" id="pmx:PERMA_0021"/>
<keyword evidence="10 11" id="KW-0961">Cell wall biogenesis/degradation</keyword>
<comment type="similarity">
    <text evidence="9 10 11">Belongs to the MurJ/MviN family.</text>
</comment>
<keyword evidence="7 10" id="KW-0472">Membrane</keyword>
<feature type="transmembrane region" description="Helical" evidence="10">
    <location>
        <begin position="347"/>
        <end position="364"/>
    </location>
</feature>
<dbReference type="HAMAP" id="MF_02078">
    <property type="entry name" value="MurJ_MviN"/>
    <property type="match status" value="1"/>
</dbReference>
<gene>
    <name evidence="12" type="primary">mviN</name>
    <name evidence="10" type="synonym">murJ</name>
    <name evidence="12" type="ordered locus">PERMA_0021</name>
</gene>
<evidence type="ECO:0000256" key="7">
    <source>
        <dbReference type="ARBA" id="ARBA00023136"/>
    </source>
</evidence>
<reference evidence="12 13" key="1">
    <citation type="journal article" date="2009" name="J. Bacteriol.">
        <title>Complete and draft genome sequences of six members of the Aquificales.</title>
        <authorList>
            <person name="Reysenbach A.L."/>
            <person name="Hamamura N."/>
            <person name="Podar M."/>
            <person name="Griffiths E."/>
            <person name="Ferreira S."/>
            <person name="Hochstein R."/>
            <person name="Heidelberg J."/>
            <person name="Johnson J."/>
            <person name="Mead D."/>
            <person name="Pohorille A."/>
            <person name="Sarmiento M."/>
            <person name="Schweighofer K."/>
            <person name="Seshadri R."/>
            <person name="Voytek M.A."/>
        </authorList>
    </citation>
    <scope>NUCLEOTIDE SEQUENCE [LARGE SCALE GENOMIC DNA]</scope>
    <source>
        <strain evidence="13">DSM 14350 / EX-H1</strain>
    </source>
</reference>
<dbReference type="Proteomes" id="UP000001366">
    <property type="component" value="Chromosome"/>
</dbReference>
<feature type="transmembrane region" description="Helical" evidence="10">
    <location>
        <begin position="185"/>
        <end position="208"/>
    </location>
</feature>
<keyword evidence="13" id="KW-1185">Reference proteome</keyword>
<feature type="transmembrane region" description="Helical" evidence="10">
    <location>
        <begin position="408"/>
        <end position="426"/>
    </location>
</feature>
<dbReference type="GO" id="GO:0015648">
    <property type="term" value="F:lipid-linked peptidoglycan transporter activity"/>
    <property type="evidence" value="ECO:0007669"/>
    <property type="project" value="UniProtKB-UniRule"/>
</dbReference>
<dbReference type="OrthoDB" id="9804143at2"/>
<evidence type="ECO:0000256" key="1">
    <source>
        <dbReference type="ARBA" id="ARBA00004651"/>
    </source>
</evidence>
<dbReference type="PANTHER" id="PTHR47019">
    <property type="entry name" value="LIPID II FLIPPASE MURJ"/>
    <property type="match status" value="1"/>
</dbReference>
<keyword evidence="4 10" id="KW-0133">Cell shape</keyword>
<dbReference type="eggNOG" id="COG0728">
    <property type="taxonomic scope" value="Bacteria"/>
</dbReference>
<dbReference type="GO" id="GO:0009252">
    <property type="term" value="P:peptidoglycan biosynthetic process"/>
    <property type="evidence" value="ECO:0007669"/>
    <property type="project" value="UniProtKB-UniRule"/>
</dbReference>